<comment type="caution">
    <text evidence="1">The sequence shown here is derived from an EMBL/GenBank/DDBJ whole genome shotgun (WGS) entry which is preliminary data.</text>
</comment>
<organism evidence="1 2">
    <name type="scientific">Venustampulla echinocandica</name>
    <dbReference type="NCBI Taxonomy" id="2656787"/>
    <lineage>
        <taxon>Eukaryota</taxon>
        <taxon>Fungi</taxon>
        <taxon>Dikarya</taxon>
        <taxon>Ascomycota</taxon>
        <taxon>Pezizomycotina</taxon>
        <taxon>Leotiomycetes</taxon>
        <taxon>Helotiales</taxon>
        <taxon>Pleuroascaceae</taxon>
        <taxon>Venustampulla</taxon>
    </lineage>
</organism>
<gene>
    <name evidence="1" type="ORF">BP5553_10670</name>
</gene>
<dbReference type="EMBL" id="NPIC01000018">
    <property type="protein sequence ID" value="RDL29805.1"/>
    <property type="molecule type" value="Genomic_DNA"/>
</dbReference>
<sequence length="94" mass="10269">MLVSTVRSNYDGHSSGPTSQQVVAIVESKDGQKWDVMTVQGRGLVTELSKIGSEVVFIQATFSQSDAERHASFSVTSYFTIHDFCGPERPGDEN</sequence>
<dbReference type="RefSeq" id="XP_031864562.1">
    <property type="nucleotide sequence ID" value="XM_032019293.1"/>
</dbReference>
<reference evidence="1 2" key="1">
    <citation type="journal article" date="2018" name="IMA Fungus">
        <title>IMA Genome-F 9: Draft genome sequence of Annulohypoxylon stygium, Aspergillus mulundensis, Berkeleyomyces basicola (syn. Thielaviopsis basicola), Ceratocystis smalleyi, two Cercospora beticola strains, Coleophoma cylindrospora, Fusarium fracticaudum, Phialophora cf. hyalina, and Morchella septimelata.</title>
        <authorList>
            <person name="Wingfield B.D."/>
            <person name="Bills G.F."/>
            <person name="Dong Y."/>
            <person name="Huang W."/>
            <person name="Nel W.J."/>
            <person name="Swalarsk-Parry B.S."/>
            <person name="Vaghefi N."/>
            <person name="Wilken P.M."/>
            <person name="An Z."/>
            <person name="de Beer Z.W."/>
            <person name="De Vos L."/>
            <person name="Chen L."/>
            <person name="Duong T.A."/>
            <person name="Gao Y."/>
            <person name="Hammerbacher A."/>
            <person name="Kikkert J.R."/>
            <person name="Li Y."/>
            <person name="Li H."/>
            <person name="Li K."/>
            <person name="Li Q."/>
            <person name="Liu X."/>
            <person name="Ma X."/>
            <person name="Naidoo K."/>
            <person name="Pethybridge S.J."/>
            <person name="Sun J."/>
            <person name="Steenkamp E.T."/>
            <person name="van der Nest M.A."/>
            <person name="van Wyk S."/>
            <person name="Wingfield M.J."/>
            <person name="Xiong C."/>
            <person name="Yue Q."/>
            <person name="Zhang X."/>
        </authorList>
    </citation>
    <scope>NUCLEOTIDE SEQUENCE [LARGE SCALE GENOMIC DNA]</scope>
    <source>
        <strain evidence="1 2">BP 5553</strain>
    </source>
</reference>
<dbReference type="GeneID" id="43603519"/>
<proteinExistence type="predicted"/>
<name>A0A370T8Q9_9HELO</name>
<dbReference type="AlphaFoldDB" id="A0A370T8Q9"/>
<keyword evidence="2" id="KW-1185">Reference proteome</keyword>
<dbReference type="Proteomes" id="UP000254866">
    <property type="component" value="Unassembled WGS sequence"/>
</dbReference>
<accession>A0A370T8Q9</accession>
<evidence type="ECO:0000313" key="2">
    <source>
        <dbReference type="Proteomes" id="UP000254866"/>
    </source>
</evidence>
<protein>
    <submittedName>
        <fullName evidence="1">Uncharacterized protein</fullName>
    </submittedName>
</protein>
<evidence type="ECO:0000313" key="1">
    <source>
        <dbReference type="EMBL" id="RDL29805.1"/>
    </source>
</evidence>